<dbReference type="GO" id="GO:0043107">
    <property type="term" value="P:type IV pilus-dependent motility"/>
    <property type="evidence" value="ECO:0007669"/>
    <property type="project" value="InterPro"/>
</dbReference>
<proteinExistence type="predicted"/>
<evidence type="ECO:0000313" key="2">
    <source>
        <dbReference type="Proteomes" id="UP000256869"/>
    </source>
</evidence>
<dbReference type="AlphaFoldDB" id="A0A3D9IIX2"/>
<keyword evidence="2" id="KW-1185">Reference proteome</keyword>
<reference evidence="1 2" key="1">
    <citation type="submission" date="2018-07" db="EMBL/GenBank/DDBJ databases">
        <title>Genomic Encyclopedia of Type Strains, Phase III (KMG-III): the genomes of soil and plant-associated and newly described type strains.</title>
        <authorList>
            <person name="Whitman W."/>
        </authorList>
    </citation>
    <scope>NUCLEOTIDE SEQUENCE [LARGE SCALE GENOMIC DNA]</scope>
    <source>
        <strain evidence="1 2">CECT 8236</strain>
    </source>
</reference>
<accession>A0A3D9IIX2</accession>
<gene>
    <name evidence="1" type="ORF">DFP95_105129</name>
</gene>
<dbReference type="Proteomes" id="UP000256869">
    <property type="component" value="Unassembled WGS sequence"/>
</dbReference>
<dbReference type="OrthoDB" id="2594151at2"/>
<sequence>MESLHKSRPLILLVMAMCFLLLLLFYVYAIRPSDRKIAEKNDELARLDKQVELVLQKTEEKNETKSEYSQESVQAALPLSDNTEQMLLDLNSLGKSNGVSLENVTVSMQEGNGLQAMTGDTESPFPAVNELKISVALQGTYPSIVNWIAQLQRLPRLLVIDSFDLNKPKTEEALPKPISVNLMFTAYYDSSYRDMVDREILPFDE</sequence>
<dbReference type="Gene3D" id="3.30.70.60">
    <property type="match status" value="1"/>
</dbReference>
<dbReference type="InterPro" id="IPR007445">
    <property type="entry name" value="PilO"/>
</dbReference>
<comment type="caution">
    <text evidence="1">The sequence shown here is derived from an EMBL/GenBank/DDBJ whole genome shotgun (WGS) entry which is preliminary data.</text>
</comment>
<dbReference type="GO" id="GO:0043683">
    <property type="term" value="P:type IV pilus assembly"/>
    <property type="evidence" value="ECO:0007669"/>
    <property type="project" value="InterPro"/>
</dbReference>
<dbReference type="Pfam" id="PF04350">
    <property type="entry name" value="PilO"/>
    <property type="match status" value="1"/>
</dbReference>
<evidence type="ECO:0000313" key="1">
    <source>
        <dbReference type="EMBL" id="RED61700.1"/>
    </source>
</evidence>
<dbReference type="RefSeq" id="WP_115992735.1">
    <property type="nucleotide sequence ID" value="NZ_QRDY01000005.1"/>
</dbReference>
<organism evidence="1 2">
    <name type="scientific">Cohnella lupini</name>
    <dbReference type="NCBI Taxonomy" id="1294267"/>
    <lineage>
        <taxon>Bacteria</taxon>
        <taxon>Bacillati</taxon>
        <taxon>Bacillota</taxon>
        <taxon>Bacilli</taxon>
        <taxon>Bacillales</taxon>
        <taxon>Paenibacillaceae</taxon>
        <taxon>Cohnella</taxon>
    </lineage>
</organism>
<protein>
    <submittedName>
        <fullName evidence="1">Type IV pilus assembly protein PilO</fullName>
    </submittedName>
</protein>
<name>A0A3D9IIX2_9BACL</name>
<dbReference type="InterPro" id="IPR014717">
    <property type="entry name" value="Transl_elong_EF1B/ribsomal_bS6"/>
</dbReference>
<dbReference type="EMBL" id="QRDY01000005">
    <property type="protein sequence ID" value="RED61700.1"/>
    <property type="molecule type" value="Genomic_DNA"/>
</dbReference>